<evidence type="ECO:0000256" key="1">
    <source>
        <dbReference type="ARBA" id="ARBA00022630"/>
    </source>
</evidence>
<evidence type="ECO:0000313" key="6">
    <source>
        <dbReference type="Proteomes" id="UP000243459"/>
    </source>
</evidence>
<organism evidence="5 6">
    <name type="scientific">Asparagus officinalis</name>
    <name type="common">Garden asparagus</name>
    <dbReference type="NCBI Taxonomy" id="4686"/>
    <lineage>
        <taxon>Eukaryota</taxon>
        <taxon>Viridiplantae</taxon>
        <taxon>Streptophyta</taxon>
        <taxon>Embryophyta</taxon>
        <taxon>Tracheophyta</taxon>
        <taxon>Spermatophyta</taxon>
        <taxon>Magnoliopsida</taxon>
        <taxon>Liliopsida</taxon>
        <taxon>Asparagales</taxon>
        <taxon>Asparagaceae</taxon>
        <taxon>Asparagoideae</taxon>
        <taxon>Asparagus</taxon>
    </lineage>
</organism>
<name>A0A5P1EPW3_ASPOF</name>
<dbReference type="InterPro" id="IPR016169">
    <property type="entry name" value="FAD-bd_PCMH_sub2"/>
</dbReference>
<protein>
    <recommendedName>
        <fullName evidence="4">Berberine/berberine-like domain-containing protein</fullName>
    </recommendedName>
</protein>
<keyword evidence="1" id="KW-0285">Flavoprotein</keyword>
<dbReference type="Gene3D" id="3.40.462.20">
    <property type="match status" value="1"/>
</dbReference>
<dbReference type="InterPro" id="IPR012951">
    <property type="entry name" value="BBE"/>
</dbReference>
<evidence type="ECO:0000259" key="4">
    <source>
        <dbReference type="Pfam" id="PF08031"/>
    </source>
</evidence>
<keyword evidence="6" id="KW-1185">Reference proteome</keyword>
<keyword evidence="2" id="KW-0274">FAD</keyword>
<dbReference type="Gene3D" id="3.30.465.10">
    <property type="match status" value="1"/>
</dbReference>
<evidence type="ECO:0000256" key="2">
    <source>
        <dbReference type="ARBA" id="ARBA00022827"/>
    </source>
</evidence>
<proteinExistence type="predicted"/>
<dbReference type="GO" id="GO:0016491">
    <property type="term" value="F:oxidoreductase activity"/>
    <property type="evidence" value="ECO:0007669"/>
    <property type="project" value="InterPro"/>
</dbReference>
<dbReference type="OMA" id="WNEENDA"/>
<dbReference type="PANTHER" id="PTHR32448">
    <property type="entry name" value="OS08G0158400 PROTEIN"/>
    <property type="match status" value="1"/>
</dbReference>
<evidence type="ECO:0000256" key="3">
    <source>
        <dbReference type="SAM" id="MobiDB-lite"/>
    </source>
</evidence>
<dbReference type="GO" id="GO:0050660">
    <property type="term" value="F:flavin adenine dinucleotide binding"/>
    <property type="evidence" value="ECO:0007669"/>
    <property type="project" value="InterPro"/>
</dbReference>
<dbReference type="Proteomes" id="UP000243459">
    <property type="component" value="Chromosome 6"/>
</dbReference>
<dbReference type="Pfam" id="PF08031">
    <property type="entry name" value="BBE"/>
    <property type="match status" value="1"/>
</dbReference>
<dbReference type="Gramene" id="ONK66839">
    <property type="protein sequence ID" value="ONK66839"/>
    <property type="gene ID" value="A4U43_C06F12560"/>
</dbReference>
<sequence length="150" mass="17567">MSEISESETPFAYRAGYLYNVNYYVDWIDRSEEETRKHMDWICRLYNEMGPYVSKNPRASYVNFRDLDLGSNIDEGSLSSRYSNAKIWGERYFKGNFERLAKVKGRVDPSDFFRNEQSIPSLVEEEIVEDNKGKVEGESSSHQNLLSNMF</sequence>
<reference evidence="6" key="1">
    <citation type="journal article" date="2017" name="Nat. Commun.">
        <title>The asparagus genome sheds light on the origin and evolution of a young Y chromosome.</title>
        <authorList>
            <person name="Harkess A."/>
            <person name="Zhou J."/>
            <person name="Xu C."/>
            <person name="Bowers J.E."/>
            <person name="Van der Hulst R."/>
            <person name="Ayyampalayam S."/>
            <person name="Mercati F."/>
            <person name="Riccardi P."/>
            <person name="McKain M.R."/>
            <person name="Kakrana A."/>
            <person name="Tang H."/>
            <person name="Ray J."/>
            <person name="Groenendijk J."/>
            <person name="Arikit S."/>
            <person name="Mathioni S.M."/>
            <person name="Nakano M."/>
            <person name="Shan H."/>
            <person name="Telgmann-Rauber A."/>
            <person name="Kanno A."/>
            <person name="Yue Z."/>
            <person name="Chen H."/>
            <person name="Li W."/>
            <person name="Chen Y."/>
            <person name="Xu X."/>
            <person name="Zhang Y."/>
            <person name="Luo S."/>
            <person name="Chen H."/>
            <person name="Gao J."/>
            <person name="Mao Z."/>
            <person name="Pires J.C."/>
            <person name="Luo M."/>
            <person name="Kudrna D."/>
            <person name="Wing R.A."/>
            <person name="Meyers B.C."/>
            <person name="Yi K."/>
            <person name="Kong H."/>
            <person name="Lavrijsen P."/>
            <person name="Sunseri F."/>
            <person name="Falavigna A."/>
            <person name="Ye Y."/>
            <person name="Leebens-Mack J.H."/>
            <person name="Chen G."/>
        </authorList>
    </citation>
    <scope>NUCLEOTIDE SEQUENCE [LARGE SCALE GENOMIC DNA]</scope>
    <source>
        <strain evidence="6">cv. DH0086</strain>
    </source>
</reference>
<evidence type="ECO:0000313" key="5">
    <source>
        <dbReference type="EMBL" id="ONK66839.1"/>
    </source>
</evidence>
<feature type="compositionally biased region" description="Polar residues" evidence="3">
    <location>
        <begin position="140"/>
        <end position="150"/>
    </location>
</feature>
<gene>
    <name evidence="5" type="ORF">A4U43_C06F12560</name>
</gene>
<dbReference type="AlphaFoldDB" id="A0A5P1EPW3"/>
<feature type="domain" description="Berberine/berberine-like" evidence="4">
    <location>
        <begin position="60"/>
        <end position="120"/>
    </location>
</feature>
<accession>A0A5P1EPW3</accession>
<dbReference type="EMBL" id="CM007386">
    <property type="protein sequence ID" value="ONK66839.1"/>
    <property type="molecule type" value="Genomic_DNA"/>
</dbReference>
<feature type="region of interest" description="Disordered" evidence="3">
    <location>
        <begin position="131"/>
        <end position="150"/>
    </location>
</feature>